<comment type="caution">
    <text evidence="3">The sequence shown here is derived from an EMBL/GenBank/DDBJ whole genome shotgun (WGS) entry which is preliminary data.</text>
</comment>
<sequence length="178" mass="19922">MMDGMNKVLHKFIPKKTMPFLDDIPIKGCVEEKKDETLDGEGCRKFVADHIVDCEQILSRLEEVGLTLSGTKSTFGVKQVVIVGHYVGGLGGNLILIRFTWEEHHTDVVQKLKETLSSPPILHRICYEDNKLVVLTVDTSPIAIGWAVGQDDGDGNRYAIRFGAKVLNNRQRDYAQVK</sequence>
<dbReference type="Gene3D" id="3.30.70.270">
    <property type="match status" value="1"/>
</dbReference>
<dbReference type="PANTHER" id="PTHR37984:SF5">
    <property type="entry name" value="PROTEIN NYNRIN-LIKE"/>
    <property type="match status" value="1"/>
</dbReference>
<dbReference type="SUPFAM" id="SSF56672">
    <property type="entry name" value="DNA/RNA polymerases"/>
    <property type="match status" value="1"/>
</dbReference>
<proteinExistence type="predicted"/>
<dbReference type="Proteomes" id="UP001633002">
    <property type="component" value="Unassembled WGS sequence"/>
</dbReference>
<gene>
    <name evidence="3" type="ORF">R1sor_014872</name>
</gene>
<dbReference type="InterPro" id="IPR050951">
    <property type="entry name" value="Retrovirus_Pol_polyprotein"/>
</dbReference>
<dbReference type="InterPro" id="IPR041577">
    <property type="entry name" value="RT_RNaseH_2"/>
</dbReference>
<reference evidence="3 4" key="1">
    <citation type="submission" date="2024-09" db="EMBL/GenBank/DDBJ databases">
        <title>Chromosome-scale assembly of Riccia sorocarpa.</title>
        <authorList>
            <person name="Paukszto L."/>
        </authorList>
    </citation>
    <scope>NUCLEOTIDE SEQUENCE [LARGE SCALE GENOMIC DNA]</scope>
    <source>
        <strain evidence="3">LP-2024</strain>
        <tissue evidence="3">Aerial parts of the thallus</tissue>
    </source>
</reference>
<protein>
    <recommendedName>
        <fullName evidence="2">Reverse transcriptase/retrotransposon-derived protein RNase H-like domain-containing protein</fullName>
    </recommendedName>
</protein>
<evidence type="ECO:0000259" key="2">
    <source>
        <dbReference type="Pfam" id="PF17919"/>
    </source>
</evidence>
<dbReference type="PANTHER" id="PTHR37984">
    <property type="entry name" value="PROTEIN CBG26694"/>
    <property type="match status" value="1"/>
</dbReference>
<evidence type="ECO:0000256" key="1">
    <source>
        <dbReference type="ARBA" id="ARBA00023268"/>
    </source>
</evidence>
<dbReference type="Pfam" id="PF17919">
    <property type="entry name" value="RT_RNaseH_2"/>
    <property type="match status" value="1"/>
</dbReference>
<evidence type="ECO:0000313" key="3">
    <source>
        <dbReference type="EMBL" id="KAL3688563.1"/>
    </source>
</evidence>
<feature type="domain" description="Reverse transcriptase/retrotransposon-derived protein RNase H-like" evidence="2">
    <location>
        <begin position="101"/>
        <end position="177"/>
    </location>
</feature>
<organism evidence="3 4">
    <name type="scientific">Riccia sorocarpa</name>
    <dbReference type="NCBI Taxonomy" id="122646"/>
    <lineage>
        <taxon>Eukaryota</taxon>
        <taxon>Viridiplantae</taxon>
        <taxon>Streptophyta</taxon>
        <taxon>Embryophyta</taxon>
        <taxon>Marchantiophyta</taxon>
        <taxon>Marchantiopsida</taxon>
        <taxon>Marchantiidae</taxon>
        <taxon>Marchantiales</taxon>
        <taxon>Ricciaceae</taxon>
        <taxon>Riccia</taxon>
    </lineage>
</organism>
<accession>A0ABD3HAL5</accession>
<dbReference type="AlphaFoldDB" id="A0ABD3HAL5"/>
<dbReference type="InterPro" id="IPR043502">
    <property type="entry name" value="DNA/RNA_pol_sf"/>
</dbReference>
<name>A0ABD3HAL5_9MARC</name>
<dbReference type="InterPro" id="IPR043128">
    <property type="entry name" value="Rev_trsase/Diguanyl_cyclase"/>
</dbReference>
<keyword evidence="1" id="KW-0511">Multifunctional enzyme</keyword>
<dbReference type="GO" id="GO:0003824">
    <property type="term" value="F:catalytic activity"/>
    <property type="evidence" value="ECO:0007669"/>
    <property type="project" value="UniProtKB-KW"/>
</dbReference>
<evidence type="ECO:0000313" key="4">
    <source>
        <dbReference type="Proteomes" id="UP001633002"/>
    </source>
</evidence>
<dbReference type="EMBL" id="JBJQOH010000004">
    <property type="protein sequence ID" value="KAL3688563.1"/>
    <property type="molecule type" value="Genomic_DNA"/>
</dbReference>
<keyword evidence="4" id="KW-1185">Reference proteome</keyword>